<dbReference type="OMA" id="MHTEEFA"/>
<reference evidence="1" key="2">
    <citation type="submission" date="2013-04" db="UniProtKB">
        <authorList>
            <consortium name="EnsemblPlants"/>
        </authorList>
    </citation>
    <scope>IDENTIFICATION</scope>
</reference>
<dbReference type="Gramene" id="OB06G14230.1">
    <property type="protein sequence ID" value="OB06G14230.1"/>
    <property type="gene ID" value="OB06G14230"/>
</dbReference>
<protein>
    <recommendedName>
        <fullName evidence="3">F-box associated domain-containing protein</fullName>
    </recommendedName>
</protein>
<evidence type="ECO:0000313" key="1">
    <source>
        <dbReference type="EnsemblPlants" id="OB06G14230.1"/>
    </source>
</evidence>
<sequence>MRGLLPRLASVEVGRRDADPPYLVRSLPSPCVLGAIYWLVGLPSPPTGCCTTPGMLRFDMHTEEFAGFPSPSCVQQLDDANGVLAELAGKLCYGHVPDDRTVQLWIAAADEWSLQCTVVLCHPFHHVIPFADDYQGGILFNVDYSVIYRYDVERGVMERMVGMNNEMTY</sequence>
<reference evidence="1" key="1">
    <citation type="journal article" date="2013" name="Nat. Commun.">
        <title>Whole-genome sequencing of Oryza brachyantha reveals mechanisms underlying Oryza genome evolution.</title>
        <authorList>
            <person name="Chen J."/>
            <person name="Huang Q."/>
            <person name="Gao D."/>
            <person name="Wang J."/>
            <person name="Lang Y."/>
            <person name="Liu T."/>
            <person name="Li B."/>
            <person name="Bai Z."/>
            <person name="Luis Goicoechea J."/>
            <person name="Liang C."/>
            <person name="Chen C."/>
            <person name="Zhang W."/>
            <person name="Sun S."/>
            <person name="Liao Y."/>
            <person name="Zhang X."/>
            <person name="Yang L."/>
            <person name="Song C."/>
            <person name="Wang M."/>
            <person name="Shi J."/>
            <person name="Liu G."/>
            <person name="Liu J."/>
            <person name="Zhou H."/>
            <person name="Zhou W."/>
            <person name="Yu Q."/>
            <person name="An N."/>
            <person name="Chen Y."/>
            <person name="Cai Q."/>
            <person name="Wang B."/>
            <person name="Liu B."/>
            <person name="Min J."/>
            <person name="Huang Y."/>
            <person name="Wu H."/>
            <person name="Li Z."/>
            <person name="Zhang Y."/>
            <person name="Yin Y."/>
            <person name="Song W."/>
            <person name="Jiang J."/>
            <person name="Jackson S.A."/>
            <person name="Wing R.A."/>
            <person name="Wang J."/>
            <person name="Chen M."/>
        </authorList>
    </citation>
    <scope>NUCLEOTIDE SEQUENCE [LARGE SCALE GENOMIC DNA]</scope>
    <source>
        <strain evidence="1">cv. IRGC 101232</strain>
    </source>
</reference>
<name>J3MBM9_ORYBR</name>
<evidence type="ECO:0008006" key="3">
    <source>
        <dbReference type="Google" id="ProtNLM"/>
    </source>
</evidence>
<dbReference type="EnsemblPlants" id="OB06G14230.1">
    <property type="protein sequence ID" value="OB06G14230.1"/>
    <property type="gene ID" value="OB06G14230"/>
</dbReference>
<accession>J3MBM9</accession>
<keyword evidence="2" id="KW-1185">Reference proteome</keyword>
<dbReference type="AlphaFoldDB" id="J3MBM9"/>
<evidence type="ECO:0000313" key="2">
    <source>
        <dbReference type="Proteomes" id="UP000006038"/>
    </source>
</evidence>
<dbReference type="HOGENOM" id="CLU_1582688_0_0_1"/>
<dbReference type="Proteomes" id="UP000006038">
    <property type="component" value="Chromosome 6"/>
</dbReference>
<proteinExistence type="predicted"/>
<organism evidence="1">
    <name type="scientific">Oryza brachyantha</name>
    <name type="common">malo sina</name>
    <dbReference type="NCBI Taxonomy" id="4533"/>
    <lineage>
        <taxon>Eukaryota</taxon>
        <taxon>Viridiplantae</taxon>
        <taxon>Streptophyta</taxon>
        <taxon>Embryophyta</taxon>
        <taxon>Tracheophyta</taxon>
        <taxon>Spermatophyta</taxon>
        <taxon>Magnoliopsida</taxon>
        <taxon>Liliopsida</taxon>
        <taxon>Poales</taxon>
        <taxon>Poaceae</taxon>
        <taxon>BOP clade</taxon>
        <taxon>Oryzoideae</taxon>
        <taxon>Oryzeae</taxon>
        <taxon>Oryzinae</taxon>
        <taxon>Oryza</taxon>
    </lineage>
</organism>